<dbReference type="InterPro" id="IPR003735">
    <property type="entry name" value="Metal_Tscrpt_repr"/>
</dbReference>
<protein>
    <submittedName>
        <fullName evidence="2">Metal-sensing transcriptional repressor</fullName>
    </submittedName>
</protein>
<dbReference type="EMBL" id="SPVF01000105">
    <property type="protein sequence ID" value="TFW22597.1"/>
    <property type="molecule type" value="Genomic_DNA"/>
</dbReference>
<dbReference type="OrthoDB" id="9806052at2"/>
<dbReference type="Proteomes" id="UP000298438">
    <property type="component" value="Unassembled WGS sequence"/>
</dbReference>
<dbReference type="AlphaFoldDB" id="A0A4Y9SFZ0"/>
<dbReference type="RefSeq" id="WP_135206620.1">
    <property type="nucleotide sequence ID" value="NZ_SPVF01000105.1"/>
</dbReference>
<accession>A0A4Y9SFZ0</accession>
<dbReference type="GO" id="GO:0003677">
    <property type="term" value="F:DNA binding"/>
    <property type="evidence" value="ECO:0007669"/>
    <property type="project" value="InterPro"/>
</dbReference>
<evidence type="ECO:0000313" key="2">
    <source>
        <dbReference type="EMBL" id="TFW22597.1"/>
    </source>
</evidence>
<sequence length="95" mass="10321">MADAPLTDAQKKDLMNRLARIEGQLRGVQKLISIAQEPSDCDAAAQQMAAASKALNRCFIQLLSAELRTESTSSSTLEQAQASAEHLAKMLDKYL</sequence>
<reference evidence="2 3" key="1">
    <citation type="submission" date="2019-03" db="EMBL/GenBank/DDBJ databases">
        <title>Draft Genome Sequence of Massilia arenosa sp. nov., a Novel Massilia Species Isolated from a Sandy-loam Maize Soil.</title>
        <authorList>
            <person name="Raths R."/>
            <person name="Peta V."/>
            <person name="Bucking H."/>
        </authorList>
    </citation>
    <scope>NUCLEOTIDE SEQUENCE [LARGE SCALE GENOMIC DNA]</scope>
    <source>
        <strain evidence="2 3">MC02</strain>
    </source>
</reference>
<gene>
    <name evidence="2" type="ORF">E4L96_07645</name>
</gene>
<name>A0A4Y9SFZ0_9BURK</name>
<dbReference type="GO" id="GO:0046872">
    <property type="term" value="F:metal ion binding"/>
    <property type="evidence" value="ECO:0007669"/>
    <property type="project" value="InterPro"/>
</dbReference>
<keyword evidence="3" id="KW-1185">Reference proteome</keyword>
<dbReference type="GO" id="GO:0045892">
    <property type="term" value="P:negative regulation of DNA-templated transcription"/>
    <property type="evidence" value="ECO:0007669"/>
    <property type="project" value="UniProtKB-ARBA"/>
</dbReference>
<dbReference type="InterPro" id="IPR038390">
    <property type="entry name" value="Metal_Tscrpt_repr_sf"/>
</dbReference>
<dbReference type="Pfam" id="PF02583">
    <property type="entry name" value="Trns_repr_metal"/>
    <property type="match status" value="1"/>
</dbReference>
<evidence type="ECO:0000256" key="1">
    <source>
        <dbReference type="ARBA" id="ARBA00005260"/>
    </source>
</evidence>
<organism evidence="2 3">
    <name type="scientific">Zemynaea arenosa</name>
    <dbReference type="NCBI Taxonomy" id="2561931"/>
    <lineage>
        <taxon>Bacteria</taxon>
        <taxon>Pseudomonadati</taxon>
        <taxon>Pseudomonadota</taxon>
        <taxon>Betaproteobacteria</taxon>
        <taxon>Burkholderiales</taxon>
        <taxon>Oxalobacteraceae</taxon>
        <taxon>Telluria group</taxon>
        <taxon>Zemynaea</taxon>
    </lineage>
</organism>
<dbReference type="PANTHER" id="PTHR33677:SF5">
    <property type="entry name" value="TRANSCRIPTIONAL REPRESSOR FRMR"/>
    <property type="match status" value="1"/>
</dbReference>
<comment type="similarity">
    <text evidence="1">Belongs to the FrmR/RcnR family.</text>
</comment>
<proteinExistence type="inferred from homology"/>
<dbReference type="PANTHER" id="PTHR33677">
    <property type="entry name" value="TRANSCRIPTIONAL REPRESSOR FRMR-RELATED"/>
    <property type="match status" value="1"/>
</dbReference>
<dbReference type="Gene3D" id="1.20.58.1000">
    <property type="entry name" value="Metal-sensitive repressor, helix protomer"/>
    <property type="match status" value="1"/>
</dbReference>
<comment type="caution">
    <text evidence="2">The sequence shown here is derived from an EMBL/GenBank/DDBJ whole genome shotgun (WGS) entry which is preliminary data.</text>
</comment>
<evidence type="ECO:0000313" key="3">
    <source>
        <dbReference type="Proteomes" id="UP000298438"/>
    </source>
</evidence>